<sequence>MNPIRKSHEFHHCIRGPREDVGHPDPCEERAQGYHGSSRDDKEFRDFSQKGILSGDQSVNPLAHNWNRVMVRNCDGTLFLSDAELPVRGGRPLQLRGRRNAMLAIHQLLSSGLADASELLLGGCSAGAVAAPLLGDYVAQTVRRAAAQRGGNVFVAILSDSGFFVDWSSLSRAPPGVLSFPQLQWLFEVGNVSEALPEECLKAGESWRCMLLSSAVPYVKTPSFFLQSTVDSWQLRSLEPSSLEALQDQLRPALLRSLNAGRGRGHGGAVDHCVHHCEAWGEITWGSISNRDAFEGWYRKRLQQWHSSGFNASVFDTAGEHWPLLHLGRAGPSQCYPGQEEHLRWHQNLTLALEKCDMGRSWDIFVGNLLGKTLGDILDNNFSG</sequence>
<dbReference type="GO" id="GO:0016787">
    <property type="term" value="F:hydrolase activity"/>
    <property type="evidence" value="ECO:0007669"/>
    <property type="project" value="InterPro"/>
</dbReference>
<dbReference type="Proteomes" id="UP001152797">
    <property type="component" value="Unassembled WGS sequence"/>
</dbReference>
<accession>A0A9P1DW19</accession>
<comment type="caution">
    <text evidence="2">The sequence shown here is derived from an EMBL/GenBank/DDBJ whole genome shotgun (WGS) entry which is preliminary data.</text>
</comment>
<dbReference type="OrthoDB" id="2015280at2759"/>
<dbReference type="Pfam" id="PF03283">
    <property type="entry name" value="PAE"/>
    <property type="match status" value="1"/>
</dbReference>
<reference evidence="2" key="1">
    <citation type="submission" date="2022-10" db="EMBL/GenBank/DDBJ databases">
        <authorList>
            <person name="Chen Y."/>
            <person name="Dougan E. K."/>
            <person name="Chan C."/>
            <person name="Rhodes N."/>
            <person name="Thang M."/>
        </authorList>
    </citation>
    <scope>NUCLEOTIDE SEQUENCE</scope>
</reference>
<dbReference type="PANTHER" id="PTHR21562">
    <property type="entry name" value="NOTUM-RELATED"/>
    <property type="match status" value="1"/>
</dbReference>
<gene>
    <name evidence="2" type="ORF">C1SCF055_LOCUS41914</name>
</gene>
<evidence type="ECO:0000256" key="1">
    <source>
        <dbReference type="SAM" id="MobiDB-lite"/>
    </source>
</evidence>
<name>A0A9P1DW19_9DINO</name>
<evidence type="ECO:0000313" key="4">
    <source>
        <dbReference type="Proteomes" id="UP001152797"/>
    </source>
</evidence>
<feature type="region of interest" description="Disordered" evidence="1">
    <location>
        <begin position="1"/>
        <end position="42"/>
    </location>
</feature>
<keyword evidence="4" id="KW-1185">Reference proteome</keyword>
<organism evidence="2">
    <name type="scientific">Cladocopium goreaui</name>
    <dbReference type="NCBI Taxonomy" id="2562237"/>
    <lineage>
        <taxon>Eukaryota</taxon>
        <taxon>Sar</taxon>
        <taxon>Alveolata</taxon>
        <taxon>Dinophyceae</taxon>
        <taxon>Suessiales</taxon>
        <taxon>Symbiodiniaceae</taxon>
        <taxon>Cladocopium</taxon>
    </lineage>
</organism>
<dbReference type="EMBL" id="CAMXCT010006625">
    <property type="protein sequence ID" value="CAI4017256.1"/>
    <property type="molecule type" value="Genomic_DNA"/>
</dbReference>
<proteinExistence type="predicted"/>
<dbReference type="InterPro" id="IPR004963">
    <property type="entry name" value="PAE/NOTUM"/>
</dbReference>
<evidence type="ECO:0000313" key="2">
    <source>
        <dbReference type="EMBL" id="CAI4017256.1"/>
    </source>
</evidence>
<dbReference type="AlphaFoldDB" id="A0A9P1DW19"/>
<reference evidence="3 4" key="2">
    <citation type="submission" date="2024-05" db="EMBL/GenBank/DDBJ databases">
        <authorList>
            <person name="Chen Y."/>
            <person name="Shah S."/>
            <person name="Dougan E. K."/>
            <person name="Thang M."/>
            <person name="Chan C."/>
        </authorList>
    </citation>
    <scope>NUCLEOTIDE SEQUENCE [LARGE SCALE GENOMIC DNA]</scope>
</reference>
<protein>
    <submittedName>
        <fullName evidence="3">Pectin acetylesterase 5</fullName>
    </submittedName>
</protein>
<evidence type="ECO:0000313" key="3">
    <source>
        <dbReference type="EMBL" id="CAL4804568.1"/>
    </source>
</evidence>
<dbReference type="EMBL" id="CAMXCT030006625">
    <property type="protein sequence ID" value="CAL4804568.1"/>
    <property type="molecule type" value="Genomic_DNA"/>
</dbReference>
<dbReference type="EMBL" id="CAMXCT020006625">
    <property type="protein sequence ID" value="CAL1170631.1"/>
    <property type="molecule type" value="Genomic_DNA"/>
</dbReference>